<gene>
    <name evidence="1" type="ORF">A2845_03715</name>
</gene>
<evidence type="ECO:0000313" key="2">
    <source>
        <dbReference type="Proteomes" id="UP000177122"/>
    </source>
</evidence>
<accession>A0A1G2CWZ0</accession>
<protein>
    <submittedName>
        <fullName evidence="1">Uncharacterized protein</fullName>
    </submittedName>
</protein>
<organism evidence="1 2">
    <name type="scientific">Candidatus Lloydbacteria bacterium RIFCSPHIGHO2_01_FULL_49_22</name>
    <dbReference type="NCBI Taxonomy" id="1798658"/>
    <lineage>
        <taxon>Bacteria</taxon>
        <taxon>Candidatus Lloydiibacteriota</taxon>
    </lineage>
</organism>
<dbReference type="EMBL" id="MHLI01000006">
    <property type="protein sequence ID" value="OGZ05883.1"/>
    <property type="molecule type" value="Genomic_DNA"/>
</dbReference>
<comment type="caution">
    <text evidence="1">The sequence shown here is derived from an EMBL/GenBank/DDBJ whole genome shotgun (WGS) entry which is preliminary data.</text>
</comment>
<sequence length="61" mass="6911">MTNKILLVFFLFEKNSINFFLRKIVLPLGWAGFAVRRPSPAPCASASFLKQKKLSLKRGDV</sequence>
<dbReference type="Proteomes" id="UP000177122">
    <property type="component" value="Unassembled WGS sequence"/>
</dbReference>
<dbReference type="AlphaFoldDB" id="A0A1G2CWZ0"/>
<reference evidence="1 2" key="1">
    <citation type="journal article" date="2016" name="Nat. Commun.">
        <title>Thousands of microbial genomes shed light on interconnected biogeochemical processes in an aquifer system.</title>
        <authorList>
            <person name="Anantharaman K."/>
            <person name="Brown C.T."/>
            <person name="Hug L.A."/>
            <person name="Sharon I."/>
            <person name="Castelle C.J."/>
            <person name="Probst A.J."/>
            <person name="Thomas B.C."/>
            <person name="Singh A."/>
            <person name="Wilkins M.J."/>
            <person name="Karaoz U."/>
            <person name="Brodie E.L."/>
            <person name="Williams K.H."/>
            <person name="Hubbard S.S."/>
            <person name="Banfield J.F."/>
        </authorList>
    </citation>
    <scope>NUCLEOTIDE SEQUENCE [LARGE SCALE GENOMIC DNA]</scope>
</reference>
<proteinExistence type="predicted"/>
<name>A0A1G2CWZ0_9BACT</name>
<evidence type="ECO:0000313" key="1">
    <source>
        <dbReference type="EMBL" id="OGZ05883.1"/>
    </source>
</evidence>